<protein>
    <recommendedName>
        <fullName evidence="2">UPF0301 protein E5K04_06140</fullName>
    </recommendedName>
</protein>
<evidence type="ECO:0000313" key="4">
    <source>
        <dbReference type="Proteomes" id="UP000308891"/>
    </source>
</evidence>
<dbReference type="NCBIfam" id="NF001266">
    <property type="entry name" value="PRK00228.1-1"/>
    <property type="match status" value="1"/>
</dbReference>
<proteinExistence type="inferred from homology"/>
<evidence type="ECO:0000256" key="2">
    <source>
        <dbReference type="HAMAP-Rule" id="MF_00758"/>
    </source>
</evidence>
<dbReference type="GO" id="GO:0005829">
    <property type="term" value="C:cytosol"/>
    <property type="evidence" value="ECO:0007669"/>
    <property type="project" value="TreeGrafter"/>
</dbReference>
<dbReference type="Proteomes" id="UP000308891">
    <property type="component" value="Unassembled WGS sequence"/>
</dbReference>
<dbReference type="HAMAP" id="MF_00758">
    <property type="entry name" value="UPF0301"/>
    <property type="match status" value="1"/>
</dbReference>
<dbReference type="SUPFAM" id="SSF143456">
    <property type="entry name" value="VC0467-like"/>
    <property type="match status" value="1"/>
</dbReference>
<sequence>MSALNLAHHFLIAMPNMVDPLFARSLIYLCDHGEHGAMGVIVNKPSGVLMAQLFEQLELPLPDTRLAAEPVLFGGPVQTERGFVLHSPIGSWQSSLVVDDELALTTSKDVLVAVSEANGPERMLVSLGYSGWEKGQLEEELAANAWLTVAADPAVLFSLPADARYDAAIALLGFDPMLLSGDVGHA</sequence>
<evidence type="ECO:0000313" key="3">
    <source>
        <dbReference type="EMBL" id="TIC84748.1"/>
    </source>
</evidence>
<comment type="similarity">
    <text evidence="1 2">Belongs to the UPF0301 (AlgH) family.</text>
</comment>
<evidence type="ECO:0000256" key="1">
    <source>
        <dbReference type="ARBA" id="ARBA00009600"/>
    </source>
</evidence>
<name>A0A4T0V007_9NEIS</name>
<dbReference type="InterPro" id="IPR003774">
    <property type="entry name" value="AlgH-like"/>
</dbReference>
<dbReference type="Gene3D" id="3.40.1740.10">
    <property type="entry name" value="VC0467-like"/>
    <property type="match status" value="1"/>
</dbReference>
<reference evidence="3 4" key="1">
    <citation type="submission" date="2019-04" db="EMBL/GenBank/DDBJ databases">
        <title>Crenobacter sp. nov.</title>
        <authorList>
            <person name="Shi S."/>
        </authorList>
    </citation>
    <scope>NUCLEOTIDE SEQUENCE [LARGE SCALE GENOMIC DNA]</scope>
    <source>
        <strain evidence="3 4">GY 70310</strain>
    </source>
</reference>
<dbReference type="PANTHER" id="PTHR30327">
    <property type="entry name" value="UNCHARACTERIZED PROTEIN YQGE"/>
    <property type="match status" value="1"/>
</dbReference>
<dbReference type="Pfam" id="PF02622">
    <property type="entry name" value="DUF179"/>
    <property type="match status" value="1"/>
</dbReference>
<dbReference type="OrthoDB" id="9807486at2"/>
<dbReference type="AlphaFoldDB" id="A0A4T0V007"/>
<organism evidence="3 4">
    <name type="scientific">Crenobacter intestini</name>
    <dbReference type="NCBI Taxonomy" id="2563443"/>
    <lineage>
        <taxon>Bacteria</taxon>
        <taxon>Pseudomonadati</taxon>
        <taxon>Pseudomonadota</taxon>
        <taxon>Betaproteobacteria</taxon>
        <taxon>Neisseriales</taxon>
        <taxon>Neisseriaceae</taxon>
        <taxon>Crenobacter</taxon>
    </lineage>
</organism>
<comment type="caution">
    <text evidence="3">The sequence shown here is derived from an EMBL/GenBank/DDBJ whole genome shotgun (WGS) entry which is preliminary data.</text>
</comment>
<dbReference type="PANTHER" id="PTHR30327:SF1">
    <property type="entry name" value="UPF0301 PROTEIN YQGE"/>
    <property type="match status" value="1"/>
</dbReference>
<keyword evidence="4" id="KW-1185">Reference proteome</keyword>
<accession>A0A4T0V007</accession>
<dbReference type="RefSeq" id="WP_136552019.1">
    <property type="nucleotide sequence ID" value="NZ_STGJ01000005.1"/>
</dbReference>
<dbReference type="EMBL" id="STGJ01000005">
    <property type="protein sequence ID" value="TIC84748.1"/>
    <property type="molecule type" value="Genomic_DNA"/>
</dbReference>
<gene>
    <name evidence="3" type="ORF">E5K04_06140</name>
</gene>